<gene>
    <name evidence="2" type="ORF">STRTUCAR8_00999</name>
</gene>
<keyword evidence="3" id="KW-1185">Reference proteome</keyword>
<dbReference type="Proteomes" id="UP000010931">
    <property type="component" value="Unassembled WGS sequence"/>
</dbReference>
<dbReference type="EMBL" id="AEJB01000603">
    <property type="protein sequence ID" value="ELP62566.1"/>
    <property type="molecule type" value="Genomic_DNA"/>
</dbReference>
<comment type="caution">
    <text evidence="2">The sequence shown here is derived from an EMBL/GenBank/DDBJ whole genome shotgun (WGS) entry which is preliminary data.</text>
</comment>
<evidence type="ECO:0000313" key="3">
    <source>
        <dbReference type="Proteomes" id="UP000010931"/>
    </source>
</evidence>
<dbReference type="AlphaFoldDB" id="L7EV50"/>
<sequence>MPGHDDRVPGPCRRVPADGSERAGFVGSSARPLPPQQHRAAQRHWCGAVAGSGGGLSQHAQGLAGPVLGAPFGDEQGLR</sequence>
<evidence type="ECO:0000256" key="1">
    <source>
        <dbReference type="SAM" id="MobiDB-lite"/>
    </source>
</evidence>
<protein>
    <submittedName>
        <fullName evidence="2">Uncharacterized protein</fullName>
    </submittedName>
</protein>
<evidence type="ECO:0000313" key="2">
    <source>
        <dbReference type="EMBL" id="ELP62566.1"/>
    </source>
</evidence>
<organism evidence="2 3">
    <name type="scientific">Streptomyces turgidiscabies (strain Car8)</name>
    <dbReference type="NCBI Taxonomy" id="698760"/>
    <lineage>
        <taxon>Bacteria</taxon>
        <taxon>Bacillati</taxon>
        <taxon>Actinomycetota</taxon>
        <taxon>Actinomycetes</taxon>
        <taxon>Kitasatosporales</taxon>
        <taxon>Streptomycetaceae</taxon>
        <taxon>Streptomyces</taxon>
    </lineage>
</organism>
<accession>L7EV50</accession>
<feature type="region of interest" description="Disordered" evidence="1">
    <location>
        <begin position="1"/>
        <end position="79"/>
    </location>
</feature>
<proteinExistence type="predicted"/>
<name>L7EV50_STRT8</name>
<reference evidence="2 3" key="1">
    <citation type="journal article" date="2011" name="Plasmid">
        <title>Streptomyces turgidiscabies Car8 contains a modular pathogenicity island that shares virulence genes with other actinobacterial plant pathogens.</title>
        <authorList>
            <person name="Huguet-Tapia J.C."/>
            <person name="Badger J.H."/>
            <person name="Loria R."/>
            <person name="Pettis G.S."/>
        </authorList>
    </citation>
    <scope>NUCLEOTIDE SEQUENCE [LARGE SCALE GENOMIC DNA]</scope>
    <source>
        <strain evidence="2 3">Car8</strain>
    </source>
</reference>
<feature type="non-terminal residue" evidence="2">
    <location>
        <position position="79"/>
    </location>
</feature>